<gene>
    <name evidence="2" type="ORF">SAMN04488563_5333</name>
</gene>
<accession>A0A1H2L8F0</accession>
<dbReference type="Proteomes" id="UP000182977">
    <property type="component" value="Chromosome I"/>
</dbReference>
<dbReference type="AlphaFoldDB" id="A0A1H2L8F0"/>
<dbReference type="EMBL" id="LT629791">
    <property type="protein sequence ID" value="SDU76838.1"/>
    <property type="molecule type" value="Genomic_DNA"/>
</dbReference>
<evidence type="ECO:0000313" key="2">
    <source>
        <dbReference type="EMBL" id="SDU76838.1"/>
    </source>
</evidence>
<proteinExistence type="predicted"/>
<sequence>MAEMPDAGDVRHPHPLNPAGRRTNGPVWVTTPTLAYAMQLGYEPAIVEAYTWPQHSTDLGPVLRPAAEGPRRAEHARPDDQAVQNQLKEIANKTFGWMGSPLLAGRPGFAPERRHHVMANADANLLRMIVKIGTATDRWPLAVIDDTIVYAFETADFAAAWPGDRGKWGRGFGQFKPEGAALMSDHVRYFTGAGYEGKGHLIDPADWEASRG</sequence>
<reference evidence="3" key="1">
    <citation type="submission" date="2016-10" db="EMBL/GenBank/DDBJ databases">
        <authorList>
            <person name="Varghese N."/>
            <person name="Submissions S."/>
        </authorList>
    </citation>
    <scope>NUCLEOTIDE SEQUENCE [LARGE SCALE GENOMIC DNA]</scope>
    <source>
        <strain evidence="3">DSM 45079</strain>
    </source>
</reference>
<protein>
    <submittedName>
        <fullName evidence="2">Uncharacterized protein</fullName>
    </submittedName>
</protein>
<name>A0A1H2L8F0_9ACTN</name>
<evidence type="ECO:0000256" key="1">
    <source>
        <dbReference type="SAM" id="MobiDB-lite"/>
    </source>
</evidence>
<organism evidence="2 3">
    <name type="scientific">Jiangella alkaliphila</name>
    <dbReference type="NCBI Taxonomy" id="419479"/>
    <lineage>
        <taxon>Bacteria</taxon>
        <taxon>Bacillati</taxon>
        <taxon>Actinomycetota</taxon>
        <taxon>Actinomycetes</taxon>
        <taxon>Jiangellales</taxon>
        <taxon>Jiangellaceae</taxon>
        <taxon>Jiangella</taxon>
    </lineage>
</organism>
<keyword evidence="3" id="KW-1185">Reference proteome</keyword>
<evidence type="ECO:0000313" key="3">
    <source>
        <dbReference type="Proteomes" id="UP000182977"/>
    </source>
</evidence>
<feature type="region of interest" description="Disordered" evidence="1">
    <location>
        <begin position="1"/>
        <end position="24"/>
    </location>
</feature>